<evidence type="ECO:0000256" key="7">
    <source>
        <dbReference type="ARBA" id="ARBA00022840"/>
    </source>
</evidence>
<comment type="similarity">
    <text evidence="1">Belongs to the protein kinase superfamily. NEK Ser/Thr protein kinase family. NIMA subfamily.</text>
</comment>
<name>A0A813J248_POLGL</name>
<dbReference type="InterPro" id="IPR017441">
    <property type="entry name" value="Protein_kinase_ATP_BS"/>
</dbReference>
<keyword evidence="4" id="KW-0808">Transferase</keyword>
<dbReference type="SUPFAM" id="SSF56112">
    <property type="entry name" value="Protein kinase-like (PK-like)"/>
    <property type="match status" value="1"/>
</dbReference>
<sequence length="90" mass="10306">LIVFPTHRMPSADYQKIREIGSGSFGRAYLVQRNESAKGGDKKLLVMKEIDLSGRDAIQRAAAEVEVKVLSSLKHPYIVRYWESFMKQHQ</sequence>
<dbReference type="PROSITE" id="PS00107">
    <property type="entry name" value="PROTEIN_KINASE_ATP"/>
    <property type="match status" value="1"/>
</dbReference>
<evidence type="ECO:0000256" key="4">
    <source>
        <dbReference type="ARBA" id="ARBA00022679"/>
    </source>
</evidence>
<evidence type="ECO:0000259" key="11">
    <source>
        <dbReference type="PROSITE" id="PS50011"/>
    </source>
</evidence>
<gene>
    <name evidence="12" type="ORF">PGLA2088_LOCUS15121</name>
</gene>
<feature type="binding site" evidence="10">
    <location>
        <position position="48"/>
    </location>
    <ligand>
        <name>ATP</name>
        <dbReference type="ChEBI" id="CHEBI:30616"/>
    </ligand>
</feature>
<evidence type="ECO:0000256" key="10">
    <source>
        <dbReference type="PROSITE-ProRule" id="PRU10141"/>
    </source>
</evidence>
<evidence type="ECO:0000256" key="3">
    <source>
        <dbReference type="ARBA" id="ARBA00022527"/>
    </source>
</evidence>
<keyword evidence="6" id="KW-0418">Kinase</keyword>
<evidence type="ECO:0000256" key="9">
    <source>
        <dbReference type="ARBA" id="ARBA00048679"/>
    </source>
</evidence>
<evidence type="ECO:0000256" key="6">
    <source>
        <dbReference type="ARBA" id="ARBA00022777"/>
    </source>
</evidence>
<reference evidence="12" key="1">
    <citation type="submission" date="2021-02" db="EMBL/GenBank/DDBJ databases">
        <authorList>
            <person name="Dougan E. K."/>
            <person name="Rhodes N."/>
            <person name="Thang M."/>
            <person name="Chan C."/>
        </authorList>
    </citation>
    <scope>NUCLEOTIDE SEQUENCE</scope>
</reference>
<proteinExistence type="inferred from homology"/>
<feature type="non-terminal residue" evidence="12">
    <location>
        <position position="90"/>
    </location>
</feature>
<evidence type="ECO:0000256" key="8">
    <source>
        <dbReference type="ARBA" id="ARBA00047899"/>
    </source>
</evidence>
<dbReference type="EMBL" id="CAJNNW010018504">
    <property type="protein sequence ID" value="CAE8663006.1"/>
    <property type="molecule type" value="Genomic_DNA"/>
</dbReference>
<keyword evidence="5 10" id="KW-0547">Nucleotide-binding</keyword>
<dbReference type="Pfam" id="PF00069">
    <property type="entry name" value="Pkinase"/>
    <property type="match status" value="1"/>
</dbReference>
<dbReference type="PROSITE" id="PS50011">
    <property type="entry name" value="PROTEIN_KINASE_DOM"/>
    <property type="match status" value="1"/>
</dbReference>
<dbReference type="GO" id="GO:0005524">
    <property type="term" value="F:ATP binding"/>
    <property type="evidence" value="ECO:0007669"/>
    <property type="project" value="UniProtKB-UniRule"/>
</dbReference>
<feature type="domain" description="Protein kinase" evidence="11">
    <location>
        <begin position="14"/>
        <end position="90"/>
    </location>
</feature>
<dbReference type="InterPro" id="IPR011009">
    <property type="entry name" value="Kinase-like_dom_sf"/>
</dbReference>
<dbReference type="EC" id="2.7.11.1" evidence="2"/>
<keyword evidence="3" id="KW-0723">Serine/threonine-protein kinase</keyword>
<keyword evidence="7 10" id="KW-0067">ATP-binding</keyword>
<comment type="catalytic activity">
    <reaction evidence="8">
        <text>L-threonyl-[protein] + ATP = O-phospho-L-threonyl-[protein] + ADP + H(+)</text>
        <dbReference type="Rhea" id="RHEA:46608"/>
        <dbReference type="Rhea" id="RHEA-COMP:11060"/>
        <dbReference type="Rhea" id="RHEA-COMP:11605"/>
        <dbReference type="ChEBI" id="CHEBI:15378"/>
        <dbReference type="ChEBI" id="CHEBI:30013"/>
        <dbReference type="ChEBI" id="CHEBI:30616"/>
        <dbReference type="ChEBI" id="CHEBI:61977"/>
        <dbReference type="ChEBI" id="CHEBI:456216"/>
        <dbReference type="EC" id="2.7.11.1"/>
    </reaction>
</comment>
<dbReference type="InterPro" id="IPR000719">
    <property type="entry name" value="Prot_kinase_dom"/>
</dbReference>
<dbReference type="Proteomes" id="UP000626109">
    <property type="component" value="Unassembled WGS sequence"/>
</dbReference>
<organism evidence="12 13">
    <name type="scientific">Polarella glacialis</name>
    <name type="common">Dinoflagellate</name>
    <dbReference type="NCBI Taxonomy" id="89957"/>
    <lineage>
        <taxon>Eukaryota</taxon>
        <taxon>Sar</taxon>
        <taxon>Alveolata</taxon>
        <taxon>Dinophyceae</taxon>
        <taxon>Suessiales</taxon>
        <taxon>Suessiaceae</taxon>
        <taxon>Polarella</taxon>
    </lineage>
</organism>
<evidence type="ECO:0000313" key="13">
    <source>
        <dbReference type="Proteomes" id="UP000626109"/>
    </source>
</evidence>
<evidence type="ECO:0000256" key="1">
    <source>
        <dbReference type="ARBA" id="ARBA00010886"/>
    </source>
</evidence>
<evidence type="ECO:0000256" key="2">
    <source>
        <dbReference type="ARBA" id="ARBA00012513"/>
    </source>
</evidence>
<dbReference type="GO" id="GO:0004674">
    <property type="term" value="F:protein serine/threonine kinase activity"/>
    <property type="evidence" value="ECO:0007669"/>
    <property type="project" value="UniProtKB-KW"/>
</dbReference>
<dbReference type="Gene3D" id="3.30.200.20">
    <property type="entry name" value="Phosphorylase Kinase, domain 1"/>
    <property type="match status" value="1"/>
</dbReference>
<comment type="caution">
    <text evidence="12">The sequence shown here is derived from an EMBL/GenBank/DDBJ whole genome shotgun (WGS) entry which is preliminary data.</text>
</comment>
<dbReference type="AlphaFoldDB" id="A0A813J248"/>
<dbReference type="PANTHER" id="PTHR44899">
    <property type="entry name" value="CAMK FAMILY PROTEIN KINASE"/>
    <property type="match status" value="1"/>
</dbReference>
<dbReference type="PANTHER" id="PTHR44899:SF3">
    <property type="entry name" value="SERINE_THREONINE-PROTEIN KINASE NEK1"/>
    <property type="match status" value="1"/>
</dbReference>
<evidence type="ECO:0000313" key="12">
    <source>
        <dbReference type="EMBL" id="CAE8663006.1"/>
    </source>
</evidence>
<dbReference type="FunFam" id="3.30.200.20:FF:000097">
    <property type="entry name" value="Probable serine/threonine-protein kinase nek1"/>
    <property type="match status" value="1"/>
</dbReference>
<comment type="catalytic activity">
    <reaction evidence="9">
        <text>L-seryl-[protein] + ATP = O-phospho-L-seryl-[protein] + ADP + H(+)</text>
        <dbReference type="Rhea" id="RHEA:17989"/>
        <dbReference type="Rhea" id="RHEA-COMP:9863"/>
        <dbReference type="Rhea" id="RHEA-COMP:11604"/>
        <dbReference type="ChEBI" id="CHEBI:15378"/>
        <dbReference type="ChEBI" id="CHEBI:29999"/>
        <dbReference type="ChEBI" id="CHEBI:30616"/>
        <dbReference type="ChEBI" id="CHEBI:83421"/>
        <dbReference type="ChEBI" id="CHEBI:456216"/>
        <dbReference type="EC" id="2.7.11.1"/>
    </reaction>
</comment>
<evidence type="ECO:0000256" key="5">
    <source>
        <dbReference type="ARBA" id="ARBA00022741"/>
    </source>
</evidence>
<dbReference type="InterPro" id="IPR051131">
    <property type="entry name" value="NEK_Ser/Thr_kinase_NIMA"/>
</dbReference>
<protein>
    <recommendedName>
        <fullName evidence="2">non-specific serine/threonine protein kinase</fullName>
        <ecNumber evidence="2">2.7.11.1</ecNumber>
    </recommendedName>
</protein>
<feature type="non-terminal residue" evidence="12">
    <location>
        <position position="1"/>
    </location>
</feature>
<accession>A0A813J248</accession>